<evidence type="ECO:0000313" key="10">
    <source>
        <dbReference type="EMBL" id="BAY86299.1"/>
    </source>
</evidence>
<evidence type="ECO:0000256" key="1">
    <source>
        <dbReference type="ARBA" id="ARBA00004651"/>
    </source>
</evidence>
<evidence type="ECO:0000256" key="4">
    <source>
        <dbReference type="ARBA" id="ARBA00022692"/>
    </source>
</evidence>
<feature type="domain" description="YetF C-terminal" evidence="8">
    <location>
        <begin position="86"/>
        <end position="163"/>
    </location>
</feature>
<dbReference type="Proteomes" id="UP000218418">
    <property type="component" value="Chromosome"/>
</dbReference>
<protein>
    <recommendedName>
        <fullName evidence="12">DUF421 domain-containing protein</fullName>
    </recommendedName>
</protein>
<evidence type="ECO:0008006" key="12">
    <source>
        <dbReference type="Google" id="ProtNLM"/>
    </source>
</evidence>
<evidence type="ECO:0000256" key="5">
    <source>
        <dbReference type="ARBA" id="ARBA00022989"/>
    </source>
</evidence>
<dbReference type="PANTHER" id="PTHR34582">
    <property type="entry name" value="UPF0702 TRANSMEMBRANE PROTEIN YCAP"/>
    <property type="match status" value="1"/>
</dbReference>
<organism evidence="10 11">
    <name type="scientific">Calothrix parasitica NIES-267</name>
    <dbReference type="NCBI Taxonomy" id="1973488"/>
    <lineage>
        <taxon>Bacteria</taxon>
        <taxon>Bacillati</taxon>
        <taxon>Cyanobacteriota</taxon>
        <taxon>Cyanophyceae</taxon>
        <taxon>Nostocales</taxon>
        <taxon>Calotrichaceae</taxon>
        <taxon>Calothrix</taxon>
    </lineage>
</organism>
<dbReference type="Pfam" id="PF20730">
    <property type="entry name" value="YetF_N"/>
    <property type="match status" value="1"/>
</dbReference>
<feature type="domain" description="YetF-like N-terminal transmembrane" evidence="9">
    <location>
        <begin position="16"/>
        <end position="83"/>
    </location>
</feature>
<sequence length="176" mass="19318">MFNSWDALQHTLIIGTLGYIATIILLRVSGKRTLSKWNAFDFVVTIAFGSILASLMLSKDTSLVQGVLAIGMLVLFQFIITWISVRSNIFQGWIKAEPTLLLFQGELQQNALRHQRVAKGEVLAALRTNGLGSLEEAEAVILETDGSFSVIKKIKDSSASALVDVKGYPKQHTARV</sequence>
<keyword evidence="4 7" id="KW-0812">Transmembrane</keyword>
<dbReference type="InterPro" id="IPR007353">
    <property type="entry name" value="DUF421"/>
</dbReference>
<feature type="transmembrane region" description="Helical" evidence="7">
    <location>
        <begin position="12"/>
        <end position="30"/>
    </location>
</feature>
<feature type="transmembrane region" description="Helical" evidence="7">
    <location>
        <begin position="63"/>
        <end position="85"/>
    </location>
</feature>
<evidence type="ECO:0000256" key="6">
    <source>
        <dbReference type="ARBA" id="ARBA00023136"/>
    </source>
</evidence>
<evidence type="ECO:0000259" key="8">
    <source>
        <dbReference type="Pfam" id="PF04239"/>
    </source>
</evidence>
<dbReference type="EMBL" id="AP018227">
    <property type="protein sequence ID" value="BAY86299.1"/>
    <property type="molecule type" value="Genomic_DNA"/>
</dbReference>
<evidence type="ECO:0000256" key="3">
    <source>
        <dbReference type="ARBA" id="ARBA00022475"/>
    </source>
</evidence>
<reference evidence="10 11" key="1">
    <citation type="submission" date="2017-06" db="EMBL/GenBank/DDBJ databases">
        <title>Genome sequencing of cyanobaciteial culture collection at National Institute for Environmental Studies (NIES).</title>
        <authorList>
            <person name="Hirose Y."/>
            <person name="Shimura Y."/>
            <person name="Fujisawa T."/>
            <person name="Nakamura Y."/>
            <person name="Kawachi M."/>
        </authorList>
    </citation>
    <scope>NUCLEOTIDE SEQUENCE [LARGE SCALE GENOMIC DNA]</scope>
    <source>
        <strain evidence="10 11">NIES-267</strain>
    </source>
</reference>
<evidence type="ECO:0000259" key="9">
    <source>
        <dbReference type="Pfam" id="PF20730"/>
    </source>
</evidence>
<dbReference type="AlphaFoldDB" id="A0A1Z4LYI4"/>
<comment type="subcellular location">
    <subcellularLocation>
        <location evidence="1">Cell membrane</location>
        <topology evidence="1">Multi-pass membrane protein</topology>
    </subcellularLocation>
</comment>
<keyword evidence="11" id="KW-1185">Reference proteome</keyword>
<keyword evidence="5 7" id="KW-1133">Transmembrane helix</keyword>
<evidence type="ECO:0000313" key="11">
    <source>
        <dbReference type="Proteomes" id="UP000218418"/>
    </source>
</evidence>
<dbReference type="GO" id="GO:0005886">
    <property type="term" value="C:plasma membrane"/>
    <property type="evidence" value="ECO:0007669"/>
    <property type="project" value="UniProtKB-SubCell"/>
</dbReference>
<feature type="transmembrane region" description="Helical" evidence="7">
    <location>
        <begin position="37"/>
        <end position="57"/>
    </location>
</feature>
<evidence type="ECO:0000256" key="2">
    <source>
        <dbReference type="ARBA" id="ARBA00006448"/>
    </source>
</evidence>
<dbReference type="Pfam" id="PF04239">
    <property type="entry name" value="DUF421"/>
    <property type="match status" value="1"/>
</dbReference>
<dbReference type="OrthoDB" id="9793799at2"/>
<name>A0A1Z4LYI4_9CYAN</name>
<evidence type="ECO:0000256" key="7">
    <source>
        <dbReference type="SAM" id="Phobius"/>
    </source>
</evidence>
<gene>
    <name evidence="10" type="ORF">NIES267_58050</name>
</gene>
<dbReference type="InterPro" id="IPR023090">
    <property type="entry name" value="UPF0702_alpha/beta_dom_sf"/>
</dbReference>
<proteinExistence type="inferred from homology"/>
<comment type="similarity">
    <text evidence="2">Belongs to the UPF0702 family.</text>
</comment>
<dbReference type="PANTHER" id="PTHR34582:SF6">
    <property type="entry name" value="UPF0702 TRANSMEMBRANE PROTEIN YCAP"/>
    <property type="match status" value="1"/>
</dbReference>
<dbReference type="Gene3D" id="3.30.240.20">
    <property type="entry name" value="bsu07140 like domains"/>
    <property type="match status" value="1"/>
</dbReference>
<keyword evidence="3" id="KW-1003">Cell membrane</keyword>
<accession>A0A1Z4LYI4</accession>
<dbReference type="InterPro" id="IPR048454">
    <property type="entry name" value="YetF_N"/>
</dbReference>
<keyword evidence="6 7" id="KW-0472">Membrane</keyword>